<dbReference type="VEuPathDB" id="CryptoDB:CMU_042050"/>
<comment type="subcellular location">
    <subcellularLocation>
        <location evidence="1 4">Nucleus</location>
        <location evidence="1 4">Nucleolus</location>
    </subcellularLocation>
</comment>
<dbReference type="OMA" id="VGLKPMF"/>
<keyword evidence="3 4" id="KW-0539">Nucleus</keyword>
<accession>B6AA91</accession>
<organism evidence="7 8">
    <name type="scientific">Cryptosporidium muris (strain RN66)</name>
    <dbReference type="NCBI Taxonomy" id="441375"/>
    <lineage>
        <taxon>Eukaryota</taxon>
        <taxon>Sar</taxon>
        <taxon>Alveolata</taxon>
        <taxon>Apicomplexa</taxon>
        <taxon>Conoidasida</taxon>
        <taxon>Coccidia</taxon>
        <taxon>Eucoccidiorida</taxon>
        <taxon>Eimeriorina</taxon>
        <taxon>Cryptosporidiidae</taxon>
        <taxon>Cryptosporidium</taxon>
    </lineage>
</organism>
<evidence type="ECO:0000259" key="6">
    <source>
        <dbReference type="PROSITE" id="PS50833"/>
    </source>
</evidence>
<dbReference type="Pfam" id="PF04427">
    <property type="entry name" value="Brix"/>
    <property type="match status" value="1"/>
</dbReference>
<protein>
    <recommendedName>
        <fullName evidence="4">Ribosome production factor 2 homolog</fullName>
    </recommendedName>
    <alternativeName>
        <fullName evidence="4">Ribosome biogenesis protein RPF2 homolog</fullName>
    </alternativeName>
</protein>
<evidence type="ECO:0000256" key="1">
    <source>
        <dbReference type="ARBA" id="ARBA00004604"/>
    </source>
</evidence>
<gene>
    <name evidence="7" type="ORF">CMU_042050</name>
</gene>
<keyword evidence="8" id="KW-1185">Reference proteome</keyword>
<reference evidence="7" key="1">
    <citation type="submission" date="2008-06" db="EMBL/GenBank/DDBJ databases">
        <authorList>
            <person name="Lorenzi H."/>
            <person name="Inman J."/>
            <person name="Miller J."/>
            <person name="Schobel S."/>
            <person name="Amedeo P."/>
            <person name="Caler E.V."/>
            <person name="da Silva J."/>
        </authorList>
    </citation>
    <scope>NUCLEOTIDE SEQUENCE [LARGE SCALE GENOMIC DNA]</scope>
    <source>
        <strain evidence="7">RN66</strain>
    </source>
</reference>
<feature type="domain" description="Brix" evidence="6">
    <location>
        <begin position="32"/>
        <end position="272"/>
    </location>
</feature>
<dbReference type="GO" id="GO:0000463">
    <property type="term" value="P:maturation of LSU-rRNA from tricistronic rRNA transcript (SSU-rRNA, 5.8S rRNA, LSU-rRNA)"/>
    <property type="evidence" value="ECO:0007669"/>
    <property type="project" value="TreeGrafter"/>
</dbReference>
<dbReference type="InterPro" id="IPR039770">
    <property type="entry name" value="Rpf2"/>
</dbReference>
<proteinExistence type="inferred from homology"/>
<dbReference type="eggNOG" id="KOG3031">
    <property type="taxonomic scope" value="Eukaryota"/>
</dbReference>
<dbReference type="Proteomes" id="UP000001460">
    <property type="component" value="Unassembled WGS sequence"/>
</dbReference>
<evidence type="ECO:0000313" key="7">
    <source>
        <dbReference type="EMBL" id="EEA05132.1"/>
    </source>
</evidence>
<dbReference type="PANTHER" id="PTHR12728">
    <property type="entry name" value="BRIX DOMAIN CONTAINING PROTEIN"/>
    <property type="match status" value="1"/>
</dbReference>
<dbReference type="PROSITE" id="PS50833">
    <property type="entry name" value="BRIX"/>
    <property type="match status" value="1"/>
</dbReference>
<evidence type="ECO:0000256" key="4">
    <source>
        <dbReference type="RuleBase" id="RU367086"/>
    </source>
</evidence>
<sequence length="329" mass="37186">MSKKVIDKSKKLKGSKRKFAVKREGLVHEETKCRLLIKGLKCKENVQNLLRDIYKLFPRTYTKMVRGVSRGDVINSPWDDMVKMEQLAHKHGAGISIYANSSKKRPFRLVFTRYYDDHVLDMYEFNVLSYIPLSINAKLGLPKYGSKPLVICQGAIFELNDVYKNLRNMLLDIFSGYSCRGSKIYLKGIDHLIVASAIEDENKIKQSDGDQEPHIIIDIRNYAILMNSKEDIVEEIRSDANLMQSGVPHISLIPLDFNLKLKITKYKLAEKLTLKAALAVPKEVKPKATKNISTNILGETVGRIHVGKQDLSNLNTPHASTSSGIGDKK</sequence>
<evidence type="ECO:0000256" key="2">
    <source>
        <dbReference type="ARBA" id="ARBA00010782"/>
    </source>
</evidence>
<dbReference type="RefSeq" id="XP_002139481.1">
    <property type="nucleotide sequence ID" value="XM_002139445.1"/>
</dbReference>
<dbReference type="GeneID" id="6994523"/>
<dbReference type="STRING" id="441375.B6AA91"/>
<comment type="similarity">
    <text evidence="2 4">Belongs to the RPF2 family.</text>
</comment>
<feature type="region of interest" description="Disordered" evidence="5">
    <location>
        <begin position="308"/>
        <end position="329"/>
    </location>
</feature>
<name>B6AA91_CRYMR</name>
<evidence type="ECO:0000256" key="5">
    <source>
        <dbReference type="SAM" id="MobiDB-lite"/>
    </source>
</evidence>
<dbReference type="SMART" id="SM00879">
    <property type="entry name" value="Brix"/>
    <property type="match status" value="1"/>
</dbReference>
<dbReference type="OrthoDB" id="407658at2759"/>
<feature type="compositionally biased region" description="Polar residues" evidence="5">
    <location>
        <begin position="310"/>
        <end position="329"/>
    </location>
</feature>
<evidence type="ECO:0000313" key="8">
    <source>
        <dbReference type="Proteomes" id="UP000001460"/>
    </source>
</evidence>
<dbReference type="GO" id="GO:0000027">
    <property type="term" value="P:ribosomal large subunit assembly"/>
    <property type="evidence" value="ECO:0007669"/>
    <property type="project" value="InterPro"/>
</dbReference>
<dbReference type="PANTHER" id="PTHR12728:SF0">
    <property type="entry name" value="RIBOSOME PRODUCTION FACTOR 2 HOMOLOG"/>
    <property type="match status" value="1"/>
</dbReference>
<dbReference type="EMBL" id="DS989726">
    <property type="protein sequence ID" value="EEA05132.1"/>
    <property type="molecule type" value="Genomic_DNA"/>
</dbReference>
<dbReference type="AlphaFoldDB" id="B6AA91"/>
<dbReference type="InterPro" id="IPR007109">
    <property type="entry name" value="Brix"/>
</dbReference>
<evidence type="ECO:0000256" key="3">
    <source>
        <dbReference type="ARBA" id="ARBA00023242"/>
    </source>
</evidence>
<dbReference type="GO" id="GO:0019843">
    <property type="term" value="F:rRNA binding"/>
    <property type="evidence" value="ECO:0007669"/>
    <property type="project" value="UniProtKB-UniRule"/>
</dbReference>
<dbReference type="GO" id="GO:0005730">
    <property type="term" value="C:nucleolus"/>
    <property type="evidence" value="ECO:0007669"/>
    <property type="project" value="UniProtKB-SubCell"/>
</dbReference>